<name>A0AC60Q8T3_IXOPE</name>
<gene>
    <name evidence="1" type="ORF">HPB47_022931</name>
</gene>
<dbReference type="Proteomes" id="UP000805193">
    <property type="component" value="Unassembled WGS sequence"/>
</dbReference>
<comment type="caution">
    <text evidence="1">The sequence shown here is derived from an EMBL/GenBank/DDBJ whole genome shotgun (WGS) entry which is preliminary data.</text>
</comment>
<evidence type="ECO:0000313" key="2">
    <source>
        <dbReference type="Proteomes" id="UP000805193"/>
    </source>
</evidence>
<accession>A0AC60Q8T3</accession>
<proteinExistence type="predicted"/>
<protein>
    <submittedName>
        <fullName evidence="1">Uncharacterized protein</fullName>
    </submittedName>
</protein>
<reference evidence="1 2" key="1">
    <citation type="journal article" date="2020" name="Cell">
        <title>Large-Scale Comparative Analyses of Tick Genomes Elucidate Their Genetic Diversity and Vector Capacities.</title>
        <authorList>
            <consortium name="Tick Genome and Microbiome Consortium (TIGMIC)"/>
            <person name="Jia N."/>
            <person name="Wang J."/>
            <person name="Shi W."/>
            <person name="Du L."/>
            <person name="Sun Y."/>
            <person name="Zhan W."/>
            <person name="Jiang J.F."/>
            <person name="Wang Q."/>
            <person name="Zhang B."/>
            <person name="Ji P."/>
            <person name="Bell-Sakyi L."/>
            <person name="Cui X.M."/>
            <person name="Yuan T.T."/>
            <person name="Jiang B.G."/>
            <person name="Yang W.F."/>
            <person name="Lam T.T."/>
            <person name="Chang Q.C."/>
            <person name="Ding S.J."/>
            <person name="Wang X.J."/>
            <person name="Zhu J.G."/>
            <person name="Ruan X.D."/>
            <person name="Zhao L."/>
            <person name="Wei J.T."/>
            <person name="Ye R.Z."/>
            <person name="Que T.C."/>
            <person name="Du C.H."/>
            <person name="Zhou Y.H."/>
            <person name="Cheng J.X."/>
            <person name="Dai P.F."/>
            <person name="Guo W.B."/>
            <person name="Han X.H."/>
            <person name="Huang E.J."/>
            <person name="Li L.F."/>
            <person name="Wei W."/>
            <person name="Gao Y.C."/>
            <person name="Liu J.Z."/>
            <person name="Shao H.Z."/>
            <person name="Wang X."/>
            <person name="Wang C.C."/>
            <person name="Yang T.C."/>
            <person name="Huo Q.B."/>
            <person name="Li W."/>
            <person name="Chen H.Y."/>
            <person name="Chen S.E."/>
            <person name="Zhou L.G."/>
            <person name="Ni X.B."/>
            <person name="Tian J.H."/>
            <person name="Sheng Y."/>
            <person name="Liu T."/>
            <person name="Pan Y.S."/>
            <person name="Xia L.Y."/>
            <person name="Li J."/>
            <person name="Zhao F."/>
            <person name="Cao W.C."/>
        </authorList>
    </citation>
    <scope>NUCLEOTIDE SEQUENCE [LARGE SCALE GENOMIC DNA]</scope>
    <source>
        <strain evidence="1">Iper-2018</strain>
    </source>
</reference>
<organism evidence="1 2">
    <name type="scientific">Ixodes persulcatus</name>
    <name type="common">Taiga tick</name>
    <dbReference type="NCBI Taxonomy" id="34615"/>
    <lineage>
        <taxon>Eukaryota</taxon>
        <taxon>Metazoa</taxon>
        <taxon>Ecdysozoa</taxon>
        <taxon>Arthropoda</taxon>
        <taxon>Chelicerata</taxon>
        <taxon>Arachnida</taxon>
        <taxon>Acari</taxon>
        <taxon>Parasitiformes</taxon>
        <taxon>Ixodida</taxon>
        <taxon>Ixodoidea</taxon>
        <taxon>Ixodidae</taxon>
        <taxon>Ixodinae</taxon>
        <taxon>Ixodes</taxon>
    </lineage>
</organism>
<sequence>MSVVAILAFGGRSDGGKGRADARASVNCPTAAGPHAAEQGSAAAAPAPGSWQATARKSREPIRRRCSSAVAHIRPPLLSQIRPGDGYGRRPTLFHEPVVAQRACALCGVVARKAVRLSCAHTMCTECQANCLQLGSRCPLDDESFCEEDLIRFEVSDGFLAKRKVACWNTLNGCDFVGTIDSLSDHFKECTFHLQRQLSRCTHGMDSVEIACSEVKEAVAKISEDLMSLQTSLNRCCEDVRAVDAKCERHLEVQAMSLAGQINELSALCTAGFAEDRRTLHEAMADCRDQLARQLSVQGDRAVEATNKLSQSFAGLCGPKTSHWYFAFWEDLKRRAIKKGYADAFGPVRDMFGYRVSLCADIGKEEDQLRFGCFLTVHGGQDDGELEWPFGKVYTVGVIHPEDKSNVISIKVDASKYSGLKNFEKPKGLHSSAAKGMADGDCGPVSTRSYCMSGFSDALDWRPLLFQEAVIAQSACSLCGVVSRKAVKLSCAHAFCSDCHEDCVEQGSTCPLDRESFSEDDLIQLDVSDGYLGKRRVACWNVFSGCSFVGPVAGLLDHYKECKFHVVSCPRCSSSVLRSEIASHCRNDCRVPPAEEAPTCSRALLDYDHIEKASDDLKQAMLKTSEDLMFLQTSLNQCCESVREGERRSTERLEAQSSALAEQIAGLAALCRRGFTEDRSVLDRVAVDIRNAMEAASVDSKLHFTQEVCSQSERLVAITEQLFKSVRVCCGPEALHWYLEGWAGLKLRAYKSPQKAQSPPQYTSGYRVSQLIQLHKEGGRLRFGCFLEIHPGENDARLEWPFGKTFTLGVLHPTDRRKVISCEEDASLSENKLPFQRPKDKHNRGYGNSFLTTADEIERGGFVRDDTLHLFLRLEP</sequence>
<keyword evidence="2" id="KW-1185">Reference proteome</keyword>
<dbReference type="EMBL" id="JABSTQ010009345">
    <property type="protein sequence ID" value="KAG0430195.1"/>
    <property type="molecule type" value="Genomic_DNA"/>
</dbReference>
<evidence type="ECO:0000313" key="1">
    <source>
        <dbReference type="EMBL" id="KAG0430195.1"/>
    </source>
</evidence>